<feature type="transmembrane region" description="Helical" evidence="4">
    <location>
        <begin position="6"/>
        <end position="25"/>
    </location>
</feature>
<dbReference type="GO" id="GO:0042597">
    <property type="term" value="C:periplasmic space"/>
    <property type="evidence" value="ECO:0007669"/>
    <property type="project" value="InterPro"/>
</dbReference>
<evidence type="ECO:0000259" key="5">
    <source>
        <dbReference type="Pfam" id="PF05426"/>
    </source>
</evidence>
<evidence type="ECO:0000313" key="7">
    <source>
        <dbReference type="Proteomes" id="UP000177026"/>
    </source>
</evidence>
<evidence type="ECO:0000256" key="3">
    <source>
        <dbReference type="SAM" id="Coils"/>
    </source>
</evidence>
<evidence type="ECO:0000256" key="2">
    <source>
        <dbReference type="ARBA" id="ARBA00023239"/>
    </source>
</evidence>
<dbReference type="EMBL" id="MFZI01000009">
    <property type="protein sequence ID" value="OGK22074.1"/>
    <property type="molecule type" value="Genomic_DNA"/>
</dbReference>
<gene>
    <name evidence="6" type="ORF">A2866_05865</name>
</gene>
<feature type="coiled-coil region" evidence="3">
    <location>
        <begin position="61"/>
        <end position="88"/>
    </location>
</feature>
<keyword evidence="2" id="KW-0456">Lyase</keyword>
<dbReference type="InterPro" id="IPR008397">
    <property type="entry name" value="Alginate_lyase_dom"/>
</dbReference>
<name>A0A1F7GT96_9BACT</name>
<evidence type="ECO:0000256" key="1">
    <source>
        <dbReference type="ARBA" id="ARBA00022729"/>
    </source>
</evidence>
<evidence type="ECO:0000256" key="4">
    <source>
        <dbReference type="SAM" id="Phobius"/>
    </source>
</evidence>
<proteinExistence type="predicted"/>
<protein>
    <recommendedName>
        <fullName evidence="5">Alginate lyase domain-containing protein</fullName>
    </recommendedName>
</protein>
<dbReference type="AlphaFoldDB" id="A0A1F7GT96"/>
<feature type="domain" description="Alginate lyase" evidence="5">
    <location>
        <begin position="72"/>
        <end position="313"/>
    </location>
</feature>
<accession>A0A1F7GT96</accession>
<dbReference type="SUPFAM" id="SSF48230">
    <property type="entry name" value="Chondroitin AC/alginate lyase"/>
    <property type="match status" value="1"/>
</dbReference>
<reference evidence="6 7" key="1">
    <citation type="journal article" date="2016" name="Nat. Commun.">
        <title>Thousands of microbial genomes shed light on interconnected biogeochemical processes in an aquifer system.</title>
        <authorList>
            <person name="Anantharaman K."/>
            <person name="Brown C.T."/>
            <person name="Hug L.A."/>
            <person name="Sharon I."/>
            <person name="Castelle C.J."/>
            <person name="Probst A.J."/>
            <person name="Thomas B.C."/>
            <person name="Singh A."/>
            <person name="Wilkins M.J."/>
            <person name="Karaoz U."/>
            <person name="Brodie E.L."/>
            <person name="Williams K.H."/>
            <person name="Hubbard S.S."/>
            <person name="Banfield J.F."/>
        </authorList>
    </citation>
    <scope>NUCLEOTIDE SEQUENCE [LARGE SCALE GENOMIC DNA]</scope>
</reference>
<dbReference type="Gene3D" id="1.50.10.100">
    <property type="entry name" value="Chondroitin AC/alginate lyase"/>
    <property type="match status" value="1"/>
</dbReference>
<comment type="caution">
    <text evidence="6">The sequence shown here is derived from an EMBL/GenBank/DDBJ whole genome shotgun (WGS) entry which is preliminary data.</text>
</comment>
<evidence type="ECO:0000313" key="6">
    <source>
        <dbReference type="EMBL" id="OGK22074.1"/>
    </source>
</evidence>
<dbReference type="InterPro" id="IPR008929">
    <property type="entry name" value="Chondroitin_lyas"/>
</dbReference>
<organism evidence="6 7">
    <name type="scientific">Candidatus Roizmanbacteria bacterium RIFCSPHIGHO2_01_FULL_39_8</name>
    <dbReference type="NCBI Taxonomy" id="1802033"/>
    <lineage>
        <taxon>Bacteria</taxon>
        <taxon>Candidatus Roizmaniibacteriota</taxon>
    </lineage>
</organism>
<keyword evidence="4" id="KW-1133">Transmembrane helix</keyword>
<keyword evidence="4" id="KW-0812">Transmembrane</keyword>
<sequence>MIKTIYIIVFILAFFVVILYAINYLRNPSKKNSASPLSSQTSQMNQSKYYIALDQKSAAKLKQIIQTNSEAKNLYQQMQSQANKALNQTPNPISEIQSSKVLKGEAVKTQSLQSVKDADKVYALGFAYAVSGDAKYADKIQEFMLAWAKTNKPSGDPINTRLLEPMYMGYDIVRDTFDGEDKNIVDTWLNNSAQTLIDAINPKGTAARNNHNSHLLNVVTMVAFTAGDQKLIDYAVSGYKRQIEVDLNPDGSSFDFHQRDALYYHVFTLEPLLNIARIGQLNGFDLFHYESPTGSSLQKSIDFLMPYATGEKTHEEWVNSTAPFDKERAKAGLAEFQPGVLFQPDQAYESLELYYYFNQDILPLVLKLSGSDAKKYPDFTLVYIDSLL</sequence>
<dbReference type="GO" id="GO:0016829">
    <property type="term" value="F:lyase activity"/>
    <property type="evidence" value="ECO:0007669"/>
    <property type="project" value="UniProtKB-KW"/>
</dbReference>
<dbReference type="Proteomes" id="UP000177026">
    <property type="component" value="Unassembled WGS sequence"/>
</dbReference>
<dbReference type="Pfam" id="PF05426">
    <property type="entry name" value="Alginate_lyase"/>
    <property type="match status" value="1"/>
</dbReference>
<keyword evidence="1" id="KW-0732">Signal</keyword>
<keyword evidence="3" id="KW-0175">Coiled coil</keyword>
<keyword evidence="4" id="KW-0472">Membrane</keyword>